<keyword evidence="1" id="KW-0732">Signal</keyword>
<proteinExistence type="predicted"/>
<evidence type="ECO:0000313" key="2">
    <source>
        <dbReference type="EMBL" id="MBW78071.1"/>
    </source>
</evidence>
<accession>A0A2M4DKJ6</accession>
<reference evidence="2" key="1">
    <citation type="submission" date="2018-01" db="EMBL/GenBank/DDBJ databases">
        <title>An insight into the sialome of Amazonian anophelines.</title>
        <authorList>
            <person name="Ribeiro J.M."/>
            <person name="Scarpassa V."/>
            <person name="Calvo E."/>
        </authorList>
    </citation>
    <scope>NUCLEOTIDE SEQUENCE</scope>
</reference>
<name>A0A2M4DKJ6_ANODA</name>
<dbReference type="AlphaFoldDB" id="A0A2M4DKJ6"/>
<feature type="signal peptide" evidence="1">
    <location>
        <begin position="1"/>
        <end position="17"/>
    </location>
</feature>
<evidence type="ECO:0000256" key="1">
    <source>
        <dbReference type="SAM" id="SignalP"/>
    </source>
</evidence>
<protein>
    <submittedName>
        <fullName evidence="2">Putative secreted protein</fullName>
    </submittedName>
</protein>
<organism evidence="2">
    <name type="scientific">Anopheles darlingi</name>
    <name type="common">Mosquito</name>
    <dbReference type="NCBI Taxonomy" id="43151"/>
    <lineage>
        <taxon>Eukaryota</taxon>
        <taxon>Metazoa</taxon>
        <taxon>Ecdysozoa</taxon>
        <taxon>Arthropoda</taxon>
        <taxon>Hexapoda</taxon>
        <taxon>Insecta</taxon>
        <taxon>Pterygota</taxon>
        <taxon>Neoptera</taxon>
        <taxon>Endopterygota</taxon>
        <taxon>Diptera</taxon>
        <taxon>Nematocera</taxon>
        <taxon>Culicoidea</taxon>
        <taxon>Culicidae</taxon>
        <taxon>Anophelinae</taxon>
        <taxon>Anopheles</taxon>
    </lineage>
</organism>
<sequence>MCFFLANILTLRDVVWRVAVLWRTMCHNICFLRRDWFSGRHRIQKTKQTNHCWCFLAFSLGKVGSCWSWYWISQ</sequence>
<feature type="chain" id="PRO_5014960661" evidence="1">
    <location>
        <begin position="18"/>
        <end position="74"/>
    </location>
</feature>
<dbReference type="EMBL" id="GGFL01013893">
    <property type="protein sequence ID" value="MBW78071.1"/>
    <property type="molecule type" value="Transcribed_RNA"/>
</dbReference>